<dbReference type="InterPro" id="IPR006135">
    <property type="entry name" value="T3SS_substrate_exporter"/>
</dbReference>
<sequence length="98" mass="11020">MNYKWINQKKKKDHASPSAAAISYDDSKDQAPKIIAQGKGQLAAKIIEMAKEKNIPVQEDALLVENLIDMDLGENIPPQLYLVIAEILLMLEEMEKKV</sequence>
<keyword evidence="3" id="KW-1185">Reference proteome</keyword>
<dbReference type="GO" id="GO:0005886">
    <property type="term" value="C:plasma membrane"/>
    <property type="evidence" value="ECO:0007669"/>
    <property type="project" value="TreeGrafter"/>
</dbReference>
<accession>A0A5Q2N137</accession>
<dbReference type="AlphaFoldDB" id="A0A5Q2N137"/>
<keyword evidence="2" id="KW-0966">Cell projection</keyword>
<dbReference type="InterPro" id="IPR029025">
    <property type="entry name" value="T3SS_substrate_exporter_C"/>
</dbReference>
<protein>
    <submittedName>
        <fullName evidence="2">Flagellar biosynthesis protein FlhS</fullName>
    </submittedName>
</protein>
<dbReference type="RefSeq" id="WP_153724867.1">
    <property type="nucleotide sequence ID" value="NZ_CP045875.1"/>
</dbReference>
<feature type="region of interest" description="Disordered" evidence="1">
    <location>
        <begin position="1"/>
        <end position="24"/>
    </location>
</feature>
<dbReference type="EMBL" id="CP045875">
    <property type="protein sequence ID" value="QGG47509.1"/>
    <property type="molecule type" value="Genomic_DNA"/>
</dbReference>
<evidence type="ECO:0000313" key="3">
    <source>
        <dbReference type="Proteomes" id="UP000366051"/>
    </source>
</evidence>
<reference evidence="3" key="1">
    <citation type="submission" date="2019-11" db="EMBL/GenBank/DDBJ databases">
        <title>Genome sequence of Heliorestis convoluta strain HH, an alkaliphilic and minimalistic phototrophic bacterium from a soda lake in Egypt.</title>
        <authorList>
            <person name="Dewey E.D."/>
            <person name="Stokes L.M."/>
            <person name="Burchell B.M."/>
            <person name="Shaffer K.N."/>
            <person name="Huntington A.M."/>
            <person name="Baker J.M."/>
            <person name="Nadendla S."/>
            <person name="Giglio M.G."/>
            <person name="Touchman J.W."/>
            <person name="Blankenship R.E."/>
            <person name="Madigan M.T."/>
            <person name="Sattley W.M."/>
        </authorList>
    </citation>
    <scope>NUCLEOTIDE SEQUENCE [LARGE SCALE GENOMIC DNA]</scope>
    <source>
        <strain evidence="3">HH</strain>
    </source>
</reference>
<dbReference type="PANTHER" id="PTHR30531">
    <property type="entry name" value="FLAGELLAR BIOSYNTHETIC PROTEIN FLHB"/>
    <property type="match status" value="1"/>
</dbReference>
<proteinExistence type="predicted"/>
<keyword evidence="2" id="KW-0282">Flagellum</keyword>
<dbReference type="OrthoDB" id="9810419at2"/>
<dbReference type="Gene3D" id="3.40.1690.10">
    <property type="entry name" value="secretion proteins EscU"/>
    <property type="match status" value="1"/>
</dbReference>
<organism evidence="2 3">
    <name type="scientific">Heliorestis convoluta</name>
    <dbReference type="NCBI Taxonomy" id="356322"/>
    <lineage>
        <taxon>Bacteria</taxon>
        <taxon>Bacillati</taxon>
        <taxon>Bacillota</taxon>
        <taxon>Clostridia</taxon>
        <taxon>Eubacteriales</taxon>
        <taxon>Heliobacteriaceae</taxon>
        <taxon>Heliorestis</taxon>
    </lineage>
</organism>
<keyword evidence="2" id="KW-0969">Cilium</keyword>
<evidence type="ECO:0000313" key="2">
    <source>
        <dbReference type="EMBL" id="QGG47509.1"/>
    </source>
</evidence>
<gene>
    <name evidence="2" type="ORF">FTV88_1362</name>
</gene>
<dbReference type="PANTHER" id="PTHR30531:SF12">
    <property type="entry name" value="FLAGELLAR BIOSYNTHETIC PROTEIN FLHB"/>
    <property type="match status" value="1"/>
</dbReference>
<dbReference type="SUPFAM" id="SSF160544">
    <property type="entry name" value="EscU C-terminal domain-like"/>
    <property type="match status" value="1"/>
</dbReference>
<dbReference type="GO" id="GO:0009306">
    <property type="term" value="P:protein secretion"/>
    <property type="evidence" value="ECO:0007669"/>
    <property type="project" value="InterPro"/>
</dbReference>
<dbReference type="Proteomes" id="UP000366051">
    <property type="component" value="Chromosome"/>
</dbReference>
<evidence type="ECO:0000256" key="1">
    <source>
        <dbReference type="SAM" id="MobiDB-lite"/>
    </source>
</evidence>
<dbReference type="KEGG" id="hcv:FTV88_1362"/>
<dbReference type="Pfam" id="PF01312">
    <property type="entry name" value="Bac_export_2"/>
    <property type="match status" value="1"/>
</dbReference>
<name>A0A5Q2N137_9FIRM</name>